<protein>
    <submittedName>
        <fullName evidence="4">PLP-dependent transferase</fullName>
    </submittedName>
</protein>
<proteinExistence type="inferred from homology"/>
<name>A0A9P4Y5D5_CRYP1</name>
<keyword evidence="4" id="KW-0808">Transferase</keyword>
<evidence type="ECO:0000313" key="5">
    <source>
        <dbReference type="Proteomes" id="UP000803844"/>
    </source>
</evidence>
<organism evidence="4 5">
    <name type="scientific">Cryphonectria parasitica (strain ATCC 38755 / EP155)</name>
    <dbReference type="NCBI Taxonomy" id="660469"/>
    <lineage>
        <taxon>Eukaryota</taxon>
        <taxon>Fungi</taxon>
        <taxon>Dikarya</taxon>
        <taxon>Ascomycota</taxon>
        <taxon>Pezizomycotina</taxon>
        <taxon>Sordariomycetes</taxon>
        <taxon>Sordariomycetidae</taxon>
        <taxon>Diaporthales</taxon>
        <taxon>Cryphonectriaceae</taxon>
        <taxon>Cryphonectria-Endothia species complex</taxon>
        <taxon>Cryphonectria</taxon>
    </lineage>
</organism>
<dbReference type="InterPro" id="IPR015421">
    <property type="entry name" value="PyrdxlP-dep_Trfase_major"/>
</dbReference>
<dbReference type="OrthoDB" id="425114at2759"/>
<dbReference type="GeneID" id="63833994"/>
<gene>
    <name evidence="4" type="ORF">M406DRAFT_252800</name>
</gene>
<dbReference type="RefSeq" id="XP_040777772.1">
    <property type="nucleotide sequence ID" value="XM_040916865.1"/>
</dbReference>
<evidence type="ECO:0000256" key="2">
    <source>
        <dbReference type="ARBA" id="ARBA00022898"/>
    </source>
</evidence>
<dbReference type="PANTHER" id="PTHR43713:SF3">
    <property type="entry name" value="GLUTAMATE-1-SEMIALDEHYDE 2,1-AMINOMUTASE 1, CHLOROPLASTIC-RELATED"/>
    <property type="match status" value="1"/>
</dbReference>
<comment type="cofactor">
    <cofactor evidence="1">
        <name>pyridoxal 5'-phosphate</name>
        <dbReference type="ChEBI" id="CHEBI:597326"/>
    </cofactor>
</comment>
<dbReference type="EMBL" id="MU032346">
    <property type="protein sequence ID" value="KAF3766811.1"/>
    <property type="molecule type" value="Genomic_DNA"/>
</dbReference>
<dbReference type="AlphaFoldDB" id="A0A9P4Y5D5"/>
<dbReference type="Gene3D" id="3.90.1150.10">
    <property type="entry name" value="Aspartate Aminotransferase, domain 1"/>
    <property type="match status" value="1"/>
</dbReference>
<dbReference type="InterPro" id="IPR015422">
    <property type="entry name" value="PyrdxlP-dep_Trfase_small"/>
</dbReference>
<dbReference type="InterPro" id="IPR015424">
    <property type="entry name" value="PyrdxlP-dep_Trfase"/>
</dbReference>
<dbReference type="SUPFAM" id="SSF53383">
    <property type="entry name" value="PLP-dependent transferases"/>
    <property type="match status" value="1"/>
</dbReference>
<dbReference type="Proteomes" id="UP000803844">
    <property type="component" value="Unassembled WGS sequence"/>
</dbReference>
<dbReference type="InterPro" id="IPR005814">
    <property type="entry name" value="Aminotrans_3"/>
</dbReference>
<dbReference type="PANTHER" id="PTHR43713">
    <property type="entry name" value="GLUTAMATE-1-SEMIALDEHYDE 2,1-AMINOMUTASE"/>
    <property type="match status" value="1"/>
</dbReference>
<dbReference type="GO" id="GO:0030170">
    <property type="term" value="F:pyridoxal phosphate binding"/>
    <property type="evidence" value="ECO:0007669"/>
    <property type="project" value="InterPro"/>
</dbReference>
<comment type="caution">
    <text evidence="4">The sequence shown here is derived from an EMBL/GenBank/DDBJ whole genome shotgun (WGS) entry which is preliminary data.</text>
</comment>
<comment type="similarity">
    <text evidence="3">Belongs to the class-III pyridoxal-phosphate-dependent aminotransferase family.</text>
</comment>
<sequence length="432" mass="46388">MSAEDALDAAIARFKARNPCSEALYRQAVESLPGGNTRTQLYTFPFPVYMKSGQGYQVTSEDGHIYTDMVGELTAGLYGHSHPTIITTIKNVLDTVGLSLGATTAQEHVYAATLCERFALDRVRFCNSGTEANLQALVAARAYTGKRRVVVFSAGYHGGVLGFAGGRPGPGAVDRGEWVVVDYNDSAGAEAAIRGENVAAVLVEAMQGSGGAIPGTHEFLKTIEAVAKDAGVLFILDEVMTSRLAPGGLAEVYHIQPDLKTFGKFLGGGLAFGAFGGRAEIMSVFDPRLASTQPLPLAHHGTFNNNTLVMHAGHAGLTKVYTPEACRDLNAQGDRLRAQLLALTQGTKMSFTGVGAVVGSHFTEQGFQAIQRCTEEDGTLKQLFWFEMMEEGFWLTQRGIYALILGTPQEELDRFVGCVEAFLNRHQALARV</sequence>
<reference evidence="4" key="1">
    <citation type="journal article" date="2020" name="Phytopathology">
        <title>Genome sequence of the chestnut blight fungus Cryphonectria parasitica EP155: A fundamental resource for an archetypical invasive plant pathogen.</title>
        <authorList>
            <person name="Crouch J.A."/>
            <person name="Dawe A."/>
            <person name="Aerts A."/>
            <person name="Barry K."/>
            <person name="Churchill A.C.L."/>
            <person name="Grimwood J."/>
            <person name="Hillman B."/>
            <person name="Milgroom M.G."/>
            <person name="Pangilinan J."/>
            <person name="Smith M."/>
            <person name="Salamov A."/>
            <person name="Schmutz J."/>
            <person name="Yadav J."/>
            <person name="Grigoriev I.V."/>
            <person name="Nuss D."/>
        </authorList>
    </citation>
    <scope>NUCLEOTIDE SEQUENCE</scope>
    <source>
        <strain evidence="4">EP155</strain>
    </source>
</reference>
<accession>A0A9P4Y5D5</accession>
<keyword evidence="5" id="KW-1185">Reference proteome</keyword>
<evidence type="ECO:0000256" key="3">
    <source>
        <dbReference type="RuleBase" id="RU003560"/>
    </source>
</evidence>
<dbReference type="Pfam" id="PF00202">
    <property type="entry name" value="Aminotran_3"/>
    <property type="match status" value="2"/>
</dbReference>
<dbReference type="GO" id="GO:0008483">
    <property type="term" value="F:transaminase activity"/>
    <property type="evidence" value="ECO:0007669"/>
    <property type="project" value="InterPro"/>
</dbReference>
<evidence type="ECO:0000313" key="4">
    <source>
        <dbReference type="EMBL" id="KAF3766811.1"/>
    </source>
</evidence>
<dbReference type="Gene3D" id="3.40.640.10">
    <property type="entry name" value="Type I PLP-dependent aspartate aminotransferase-like (Major domain)"/>
    <property type="match status" value="1"/>
</dbReference>
<keyword evidence="2 3" id="KW-0663">Pyridoxal phosphate</keyword>
<evidence type="ECO:0000256" key="1">
    <source>
        <dbReference type="ARBA" id="ARBA00001933"/>
    </source>
</evidence>